<dbReference type="InterPro" id="IPR011600">
    <property type="entry name" value="Pept_C14_caspase"/>
</dbReference>
<organism evidence="3 4">
    <name type="scientific">Bondarzewia mesenterica</name>
    <dbReference type="NCBI Taxonomy" id="1095465"/>
    <lineage>
        <taxon>Eukaryota</taxon>
        <taxon>Fungi</taxon>
        <taxon>Dikarya</taxon>
        <taxon>Basidiomycota</taxon>
        <taxon>Agaricomycotina</taxon>
        <taxon>Agaricomycetes</taxon>
        <taxon>Russulales</taxon>
        <taxon>Bondarzewiaceae</taxon>
        <taxon>Bondarzewia</taxon>
    </lineage>
</organism>
<sequence>MATRVFALIIGVDQYKSSRIWNLSSCVDDAQSIKRWLMTDLHVPRDHIRILLDGKATKRAIEDTFVSHLVSNPAIEPGDAILIYFAGHGSRMLAPDGWHNTSCARVEMLCPHDHDTRGRDGRVSGITDWSMHAMIEELCEVKGDNITLVLDCCFSPAQSRMNTRSRRSTRWTPTDKVTSDDLYVGLWRGALRRNIPFNGEGFCQRTSSTHVTLLACGHGERAMEDKEGGRFTAALLEAKDKISFHRMSYSQLVSKLSIKEDSQHAVCAGKNHKRALFGGAPFVPDTRYVPALCSEKDIRIDAGAIHGIVQGTEFSMHEHNCKGSFNPVLAVLSVFEVHSTWCRARAKSPIGCVMNEGWARITKWNNRTPFRVHLKKTCSSFLQWWRLRQHLPTKMEEALSAGGLNIIRVRRASDADVSVQRLHKHLAIEHHDVLLAKNGPRIVYVPSEDATTDADTIDAAARFHLHLYRKNAYAPLCDKVSLQLFRMDDRAWSKVGTNLLIDGRAHLSLEKGTIYSVVLENKSDVDLWPYLFWMDASGYIISSIYQPDPAASSPPLARNSQLHIGTGNAGSEALSFCLIENEAFNSGFLKLFVSTVRVPMNMLEQGFPVTSLDVGMDAMPAGANEAAASNELWDSQVACVTIVRGMTQMID</sequence>
<evidence type="ECO:0000313" key="3">
    <source>
        <dbReference type="EMBL" id="THH19844.1"/>
    </source>
</evidence>
<dbReference type="OrthoDB" id="3223806at2759"/>
<evidence type="ECO:0000259" key="2">
    <source>
        <dbReference type="Pfam" id="PF00656"/>
    </source>
</evidence>
<dbReference type="Gene3D" id="3.40.50.1460">
    <property type="match status" value="1"/>
</dbReference>
<dbReference type="EMBL" id="SGPL01000034">
    <property type="protein sequence ID" value="THH19844.1"/>
    <property type="molecule type" value="Genomic_DNA"/>
</dbReference>
<accession>A0A4S4M406</accession>
<dbReference type="InterPro" id="IPR050452">
    <property type="entry name" value="Metacaspase"/>
</dbReference>
<dbReference type="PANTHER" id="PTHR48104">
    <property type="entry name" value="METACASPASE-4"/>
    <property type="match status" value="1"/>
</dbReference>
<dbReference type="Proteomes" id="UP000310158">
    <property type="component" value="Unassembled WGS sequence"/>
</dbReference>
<proteinExistence type="inferred from homology"/>
<dbReference type="Pfam" id="PF00656">
    <property type="entry name" value="Peptidase_C14"/>
    <property type="match status" value="1"/>
</dbReference>
<gene>
    <name evidence="3" type="ORF">EW146_g1375</name>
</gene>
<evidence type="ECO:0000313" key="4">
    <source>
        <dbReference type="Proteomes" id="UP000310158"/>
    </source>
</evidence>
<comment type="caution">
    <text evidence="3">The sequence shown here is derived from an EMBL/GenBank/DDBJ whole genome shotgun (WGS) entry which is preliminary data.</text>
</comment>
<name>A0A4S4M406_9AGAM</name>
<dbReference type="PANTHER" id="PTHR48104:SF30">
    <property type="entry name" value="METACASPASE-1"/>
    <property type="match status" value="1"/>
</dbReference>
<dbReference type="GO" id="GO:0005737">
    <property type="term" value="C:cytoplasm"/>
    <property type="evidence" value="ECO:0007669"/>
    <property type="project" value="TreeGrafter"/>
</dbReference>
<dbReference type="GO" id="GO:0004197">
    <property type="term" value="F:cysteine-type endopeptidase activity"/>
    <property type="evidence" value="ECO:0007669"/>
    <property type="project" value="InterPro"/>
</dbReference>
<protein>
    <recommendedName>
        <fullName evidence="2">Peptidase C14 caspase domain-containing protein</fullName>
    </recommendedName>
</protein>
<evidence type="ECO:0000256" key="1">
    <source>
        <dbReference type="ARBA" id="ARBA00009005"/>
    </source>
</evidence>
<reference evidence="3 4" key="1">
    <citation type="submission" date="2019-02" db="EMBL/GenBank/DDBJ databases">
        <title>Genome sequencing of the rare red list fungi Bondarzewia mesenterica.</title>
        <authorList>
            <person name="Buettner E."/>
            <person name="Kellner H."/>
        </authorList>
    </citation>
    <scope>NUCLEOTIDE SEQUENCE [LARGE SCALE GENOMIC DNA]</scope>
    <source>
        <strain evidence="3 4">DSM 108281</strain>
    </source>
</reference>
<comment type="similarity">
    <text evidence="1">Belongs to the peptidase C14B family.</text>
</comment>
<feature type="domain" description="Peptidase C14 caspase" evidence="2">
    <location>
        <begin position="5"/>
        <end position="254"/>
    </location>
</feature>
<dbReference type="AlphaFoldDB" id="A0A4S4M406"/>
<dbReference type="GO" id="GO:0006508">
    <property type="term" value="P:proteolysis"/>
    <property type="evidence" value="ECO:0007669"/>
    <property type="project" value="InterPro"/>
</dbReference>
<keyword evidence="4" id="KW-1185">Reference proteome</keyword>